<dbReference type="SMART" id="SM00487">
    <property type="entry name" value="DEXDc"/>
    <property type="match status" value="1"/>
</dbReference>
<keyword evidence="2" id="KW-0347">Helicase</keyword>
<evidence type="ECO:0000259" key="1">
    <source>
        <dbReference type="PROSITE" id="PS51192"/>
    </source>
</evidence>
<protein>
    <submittedName>
        <fullName evidence="2">DNA helicase</fullName>
    </submittedName>
</protein>
<feature type="domain" description="Helicase ATP-binding" evidence="1">
    <location>
        <begin position="123"/>
        <end position="277"/>
    </location>
</feature>
<dbReference type="Pfam" id="PF21241">
    <property type="entry name" value="UvsW_N"/>
    <property type="match status" value="1"/>
</dbReference>
<dbReference type="SUPFAM" id="SSF52540">
    <property type="entry name" value="P-loop containing nucleoside triphosphate hydrolases"/>
    <property type="match status" value="2"/>
</dbReference>
<dbReference type="Pfam" id="PF00271">
    <property type="entry name" value="Helicase_C"/>
    <property type="match status" value="1"/>
</dbReference>
<dbReference type="InterPro" id="IPR006935">
    <property type="entry name" value="Helicase/UvrB_N"/>
</dbReference>
<proteinExistence type="predicted"/>
<accession>A0A2S1GLT5</accession>
<dbReference type="Pfam" id="PF04851">
    <property type="entry name" value="ResIII"/>
    <property type="match status" value="1"/>
</dbReference>
<dbReference type="GO" id="GO:0016787">
    <property type="term" value="F:hydrolase activity"/>
    <property type="evidence" value="ECO:0007669"/>
    <property type="project" value="InterPro"/>
</dbReference>
<dbReference type="GO" id="GO:0004386">
    <property type="term" value="F:helicase activity"/>
    <property type="evidence" value="ECO:0007669"/>
    <property type="project" value="UniProtKB-KW"/>
</dbReference>
<dbReference type="InterPro" id="IPR049409">
    <property type="entry name" value="UvsW_N"/>
</dbReference>
<dbReference type="KEGG" id="vg:65112775"/>
<dbReference type="EMBL" id="MH059636">
    <property type="protein sequence ID" value="AWD90342.1"/>
    <property type="molecule type" value="Genomic_DNA"/>
</dbReference>
<evidence type="ECO:0000313" key="2">
    <source>
        <dbReference type="EMBL" id="AWD90342.1"/>
    </source>
</evidence>
<dbReference type="InterPro" id="IPR014001">
    <property type="entry name" value="Helicase_ATP-bd"/>
</dbReference>
<dbReference type="SMART" id="SM00490">
    <property type="entry name" value="HELICc"/>
    <property type="match status" value="1"/>
</dbReference>
<name>A0A2S1GLT5_9CAUD</name>
<dbReference type="RefSeq" id="YP_010095141.1">
    <property type="nucleotide sequence ID" value="NC_055743.1"/>
</dbReference>
<dbReference type="PANTHER" id="PTHR47396:SF1">
    <property type="entry name" value="ATP-DEPENDENT HELICASE IRC3-RELATED"/>
    <property type="match status" value="1"/>
</dbReference>
<keyword evidence="2" id="KW-0067">ATP-binding</keyword>
<dbReference type="PANTHER" id="PTHR47396">
    <property type="entry name" value="TYPE I RESTRICTION ENZYME ECOKI R PROTEIN"/>
    <property type="match status" value="1"/>
</dbReference>
<keyword evidence="3" id="KW-1185">Reference proteome</keyword>
<keyword evidence="2" id="KW-0547">Nucleotide-binding</keyword>
<dbReference type="InterPro" id="IPR050742">
    <property type="entry name" value="Helicase_Restrict-Modif_Enz"/>
</dbReference>
<evidence type="ECO:0000313" key="3">
    <source>
        <dbReference type="Proteomes" id="UP000246316"/>
    </source>
</evidence>
<dbReference type="Gene3D" id="3.30.780.20">
    <property type="match status" value="1"/>
</dbReference>
<dbReference type="GO" id="GO:0005524">
    <property type="term" value="F:ATP binding"/>
    <property type="evidence" value="ECO:0007669"/>
    <property type="project" value="InterPro"/>
</dbReference>
<dbReference type="Proteomes" id="UP000246316">
    <property type="component" value="Segment"/>
</dbReference>
<dbReference type="GeneID" id="65112775"/>
<dbReference type="InterPro" id="IPR049430">
    <property type="entry name" value="UvsW_N_sf"/>
</dbReference>
<sequence length="501" mass="57475">MIDISVHFKDHSHVFIECEDSVFFELKDYFSFEADGYKFNPKYKYGQWDGRIRLLDNNRMLPYGLASYIKKFADNMGYKVWIDPNVLQPTELSKEEFDQWLSSKEIYSGNTVIKPHWYQEAAVYEGLVHRRRILNLPTSAGKSLIQCLLARYYLEHYQGKVLILVPTTALVDQMINDFVDYRLFPRGAMLGIRGGTQRDSDALIYVSTWQTAVKQSKEWFAQFGMLMNDECHLATGKSISTIVGGMNDCPYKFGLSGSLKDGKANVMQYIGLFGEIYKPVSTSQLMEDGQVTDLKINSIFLRYPDNITTAMKGKTYQEEIKFIQKAKKRNKWVAQLSTKLAARKENVFLMFKNAEHGKELFQMVKDLGHEKVYFVNGEVNTETRNALKEMAENNSGIIVVASYGVFSTGISVKNLHHVIFAHPVKSKIIVLQTIGRVLRKHGTKSIATVWDIIDDMGVKPKSANAKKKYVHLNYALKHALERIQRYAEEKFNYVMKTIELG</sequence>
<keyword evidence="2" id="KW-0378">Hydrolase</keyword>
<dbReference type="PROSITE" id="PS51192">
    <property type="entry name" value="HELICASE_ATP_BIND_1"/>
    <property type="match status" value="1"/>
</dbReference>
<dbReference type="InterPro" id="IPR027417">
    <property type="entry name" value="P-loop_NTPase"/>
</dbReference>
<dbReference type="GO" id="GO:0003677">
    <property type="term" value="F:DNA binding"/>
    <property type="evidence" value="ECO:0007669"/>
    <property type="project" value="InterPro"/>
</dbReference>
<dbReference type="Gene3D" id="3.40.50.300">
    <property type="entry name" value="P-loop containing nucleotide triphosphate hydrolases"/>
    <property type="match status" value="2"/>
</dbReference>
<reference evidence="2" key="1">
    <citation type="submission" date="2018-03" db="EMBL/GenBank/DDBJ databases">
        <title>Phage therapy in agriculture - a green tech approach to combat plant pathogenic bacteria.</title>
        <authorList>
            <person name="Carstens A.B."/>
            <person name="Djurhuus A.M."/>
            <person name="Hansen L.H."/>
        </authorList>
    </citation>
    <scope>NUCLEOTIDE SEQUENCE [LARGE SCALE GENOMIC DNA]</scope>
</reference>
<dbReference type="InterPro" id="IPR001650">
    <property type="entry name" value="Helicase_C-like"/>
</dbReference>
<organism evidence="2 3">
    <name type="scientific">Erwinia phage Cronus</name>
    <dbReference type="NCBI Taxonomy" id="2163633"/>
    <lineage>
        <taxon>Viruses</taxon>
        <taxon>Duplodnaviria</taxon>
        <taxon>Heunggongvirae</taxon>
        <taxon>Uroviricota</taxon>
        <taxon>Caudoviricetes</taxon>
        <taxon>Pantevenvirales</taxon>
        <taxon>Straboviridae</taxon>
        <taxon>Tevenvirinae</taxon>
        <taxon>Risoevirus</taxon>
        <taxon>Risoevirus cronus</taxon>
        <taxon>Roskildevirus cronus</taxon>
    </lineage>
</organism>